<evidence type="ECO:0000256" key="1">
    <source>
        <dbReference type="SAM" id="MobiDB-lite"/>
    </source>
</evidence>
<evidence type="ECO:0000313" key="2">
    <source>
        <dbReference type="EMBL" id="KOS22760.1"/>
    </source>
</evidence>
<proteinExistence type="predicted"/>
<dbReference type="InterPro" id="IPR006616">
    <property type="entry name" value="DM9_repeat"/>
</dbReference>
<keyword evidence="3" id="KW-1185">Reference proteome</keyword>
<evidence type="ECO:0000313" key="3">
    <source>
        <dbReference type="Proteomes" id="UP000053831"/>
    </source>
</evidence>
<feature type="region of interest" description="Disordered" evidence="1">
    <location>
        <begin position="1"/>
        <end position="21"/>
    </location>
</feature>
<protein>
    <submittedName>
        <fullName evidence="2">Uncharacterized protein</fullName>
    </submittedName>
</protein>
<feature type="compositionally biased region" description="Basic and acidic residues" evidence="1">
    <location>
        <begin position="1"/>
        <end position="10"/>
    </location>
</feature>
<dbReference type="AlphaFoldDB" id="A0A0M8N9F5"/>
<feature type="region of interest" description="Disordered" evidence="1">
    <location>
        <begin position="243"/>
        <end position="317"/>
    </location>
</feature>
<comment type="caution">
    <text evidence="2">The sequence shown here is derived from an EMBL/GenBank/DDBJ whole genome shotgun (WGS) entry which is preliminary data.</text>
</comment>
<dbReference type="Pfam" id="PF11901">
    <property type="entry name" value="DM9"/>
    <property type="match status" value="1"/>
</dbReference>
<organism evidence="2 3">
    <name type="scientific">Escovopsis weberi</name>
    <dbReference type="NCBI Taxonomy" id="150374"/>
    <lineage>
        <taxon>Eukaryota</taxon>
        <taxon>Fungi</taxon>
        <taxon>Dikarya</taxon>
        <taxon>Ascomycota</taxon>
        <taxon>Pezizomycotina</taxon>
        <taxon>Sordariomycetes</taxon>
        <taxon>Hypocreomycetidae</taxon>
        <taxon>Hypocreales</taxon>
        <taxon>Hypocreaceae</taxon>
        <taxon>Escovopsis</taxon>
    </lineage>
</organism>
<dbReference type="EMBL" id="LGSR01000002">
    <property type="protein sequence ID" value="KOS22760.1"/>
    <property type="molecule type" value="Genomic_DNA"/>
</dbReference>
<sequence length="461" mass="50983">MLQKGLKEKLNSSQEALQQDKGQLHELELQYNDSQEALAALQQRSSEAQQKFDDLTKWLWSSPETRLLQQSFRIVVDSLAHEMVSAEAESESAARALGASQAIVAGKEADVRQLASASKAQFELLTQGVSLLDTSTTLLEEVQKMQAEVSDMRGKRNAAWDHVSRFIHRSQQADLTLQKVDYARLILQIVETLLEDDSLHLTLAGIVKHLAQNDDGRSSMRAHVDKHPEGLLNYVSAGLGLPEDQITPKRPFASQEAAEQPLSERHVQEQEGSIPEQSVKPEERVQPEEGVKPEDQGEVAKAGEDESDSEWDKISVPFKPYGDFDRSSIRITLNYKDPFPLDKAGKPPCSEPDGSPVYLASAVDLDGSKQPCKYSPALQTNGVRVPYRGEEFRHHGGYELLPYIPELMEFVGAKNGQLPAGRRGVVGGNEEGGQLYHAIAKVEGVWVPGKTARRGGGIWRH</sequence>
<reference evidence="2 3" key="1">
    <citation type="submission" date="2015-07" db="EMBL/GenBank/DDBJ databases">
        <title>The genome of the fungus Escovopsis weberi, a specialized disease agent of ant agriculture.</title>
        <authorList>
            <person name="de Man T.J."/>
            <person name="Stajich J.E."/>
            <person name="Kubicek C.P."/>
            <person name="Chenthamara K."/>
            <person name="Atanasova L."/>
            <person name="Druzhinina I.S."/>
            <person name="Birnbaum S."/>
            <person name="Barribeau S.M."/>
            <person name="Teiling C."/>
            <person name="Suen G."/>
            <person name="Currie C."/>
            <person name="Gerardo N.M."/>
        </authorList>
    </citation>
    <scope>NUCLEOTIDE SEQUENCE [LARGE SCALE GENOMIC DNA]</scope>
</reference>
<dbReference type="OrthoDB" id="5599852at2759"/>
<feature type="compositionally biased region" description="Polar residues" evidence="1">
    <location>
        <begin position="11"/>
        <end position="21"/>
    </location>
</feature>
<dbReference type="STRING" id="150374.A0A0M8N9F5"/>
<name>A0A0M8N9F5_ESCWE</name>
<dbReference type="Proteomes" id="UP000053831">
    <property type="component" value="Unassembled WGS sequence"/>
</dbReference>
<accession>A0A0M8N9F5</accession>
<gene>
    <name evidence="2" type="ORF">ESCO_003857</name>
</gene>
<feature type="compositionally biased region" description="Basic and acidic residues" evidence="1">
    <location>
        <begin position="279"/>
        <end position="295"/>
    </location>
</feature>